<dbReference type="InterPro" id="IPR041561">
    <property type="entry name" value="PglD_N"/>
</dbReference>
<evidence type="ECO:0000313" key="6">
    <source>
        <dbReference type="Proteomes" id="UP000279600"/>
    </source>
</evidence>
<dbReference type="NCBIfam" id="TIGR03570">
    <property type="entry name" value="NeuD_NnaD"/>
    <property type="match status" value="1"/>
</dbReference>
<sequence length="197" mass="20591">MYVYGAGGHGKVIAEILKSNAVDVNGFIDQDISIHRLLEKNVKHTIEETDRIVLAIGANEARKKLFIKYHEYVAHQHFAHSKSNVSDTAAIGIQTVVMAGAVVNAQARIGKGCIINTNATIEHDCIIADFVHISPGATLAGNVTVGEGSHIGINASVIPGVSIGKGCTIGAGSVIIKDVPDSTTVVGNPGHIIKQGD</sequence>
<feature type="binding site" evidence="3">
    <location>
        <position position="153"/>
    </location>
    <ligand>
        <name>acetyl-CoA</name>
        <dbReference type="ChEBI" id="CHEBI:57288"/>
    </ligand>
</feature>
<keyword evidence="5" id="KW-0808">Transferase</keyword>
<name>A0A3S9N160_9FLAO</name>
<proteinExistence type="inferred from homology"/>
<dbReference type="EMBL" id="CP034549">
    <property type="protein sequence ID" value="AZQ45231.1"/>
    <property type="molecule type" value="Genomic_DNA"/>
</dbReference>
<dbReference type="InterPro" id="IPR020019">
    <property type="entry name" value="AcTrfase_PglD-like"/>
</dbReference>
<evidence type="ECO:0000256" key="3">
    <source>
        <dbReference type="PIRSR" id="PIRSR620019-2"/>
    </source>
</evidence>
<accession>A0A3S9N160</accession>
<reference evidence="5 6" key="1">
    <citation type="submission" date="2018-12" db="EMBL/GenBank/DDBJ databases">
        <title>Complete genome of Nonlabens sp. MJ115.</title>
        <authorList>
            <person name="Choi H.S."/>
            <person name="Jung J."/>
        </authorList>
    </citation>
    <scope>NUCLEOTIDE SEQUENCE [LARGE SCALE GENOMIC DNA]</scope>
    <source>
        <strain evidence="5 6">MJ115</strain>
    </source>
</reference>
<evidence type="ECO:0000256" key="1">
    <source>
        <dbReference type="ARBA" id="ARBA00007274"/>
    </source>
</evidence>
<organism evidence="5 6">
    <name type="scientific">Nonlabens ponticola</name>
    <dbReference type="NCBI Taxonomy" id="2496866"/>
    <lineage>
        <taxon>Bacteria</taxon>
        <taxon>Pseudomonadati</taxon>
        <taxon>Bacteroidota</taxon>
        <taxon>Flavobacteriia</taxon>
        <taxon>Flavobacteriales</taxon>
        <taxon>Flavobacteriaceae</taxon>
        <taxon>Nonlabens</taxon>
    </lineage>
</organism>
<dbReference type="Proteomes" id="UP000279600">
    <property type="component" value="Chromosome"/>
</dbReference>
<dbReference type="Gene3D" id="2.160.10.10">
    <property type="entry name" value="Hexapeptide repeat proteins"/>
    <property type="match status" value="1"/>
</dbReference>
<dbReference type="PANTHER" id="PTHR43300">
    <property type="entry name" value="ACETYLTRANSFERASE"/>
    <property type="match status" value="1"/>
</dbReference>
<feature type="binding site" evidence="3">
    <location>
        <position position="132"/>
    </location>
    <ligand>
        <name>acetyl-CoA</name>
        <dbReference type="ChEBI" id="CHEBI:57288"/>
    </ligand>
</feature>
<dbReference type="PANTHER" id="PTHR43300:SF7">
    <property type="entry name" value="UDP-N-ACETYLBACILLOSAMINE N-ACETYLTRANSFERASE"/>
    <property type="match status" value="1"/>
</dbReference>
<comment type="similarity">
    <text evidence="1">Belongs to the transferase hexapeptide repeat family.</text>
</comment>
<dbReference type="OrthoDB" id="9794407at2"/>
<feature type="active site" description="Proton acceptor" evidence="2">
    <location>
        <position position="123"/>
    </location>
</feature>
<feature type="domain" description="PglD N-terminal" evidence="4">
    <location>
        <begin position="2"/>
        <end position="67"/>
    </location>
</feature>
<dbReference type="InterPro" id="IPR011004">
    <property type="entry name" value="Trimer_LpxA-like_sf"/>
</dbReference>
<dbReference type="Pfam" id="PF17836">
    <property type="entry name" value="PglD_N"/>
    <property type="match status" value="1"/>
</dbReference>
<feature type="binding site" evidence="3">
    <location>
        <position position="57"/>
    </location>
    <ligand>
        <name>substrate</name>
    </ligand>
</feature>
<feature type="site" description="Increases basicity of active site His" evidence="2">
    <location>
        <position position="124"/>
    </location>
</feature>
<evidence type="ECO:0000256" key="2">
    <source>
        <dbReference type="PIRSR" id="PIRSR620019-1"/>
    </source>
</evidence>
<protein>
    <submittedName>
        <fullName evidence="5">Acetyltransferase</fullName>
    </submittedName>
</protein>
<evidence type="ECO:0000259" key="4">
    <source>
        <dbReference type="Pfam" id="PF17836"/>
    </source>
</evidence>
<dbReference type="CDD" id="cd03360">
    <property type="entry name" value="LbH_AT_putative"/>
    <property type="match status" value="1"/>
</dbReference>
<dbReference type="Gene3D" id="3.40.50.20">
    <property type="match status" value="1"/>
</dbReference>
<dbReference type="InterPro" id="IPR001451">
    <property type="entry name" value="Hexapep"/>
</dbReference>
<dbReference type="InterPro" id="IPR050179">
    <property type="entry name" value="Trans_hexapeptide_repeat"/>
</dbReference>
<gene>
    <name evidence="5" type="ORF">EJ995_10715</name>
</gene>
<dbReference type="KEGG" id="noj:EJ995_10715"/>
<dbReference type="SUPFAM" id="SSF51161">
    <property type="entry name" value="Trimeric LpxA-like enzymes"/>
    <property type="match status" value="1"/>
</dbReference>
<dbReference type="AlphaFoldDB" id="A0A3S9N160"/>
<evidence type="ECO:0000313" key="5">
    <source>
        <dbReference type="EMBL" id="AZQ45231.1"/>
    </source>
</evidence>
<dbReference type="GO" id="GO:0016740">
    <property type="term" value="F:transferase activity"/>
    <property type="evidence" value="ECO:0007669"/>
    <property type="project" value="UniProtKB-KW"/>
</dbReference>
<dbReference type="Pfam" id="PF00132">
    <property type="entry name" value="Hexapep"/>
    <property type="match status" value="2"/>
</dbReference>
<keyword evidence="6" id="KW-1185">Reference proteome</keyword>